<dbReference type="PANTHER" id="PTHR23159:SF31">
    <property type="entry name" value="CENTROSOME-ASSOCIATED PROTEIN CEP250 ISOFORM X1"/>
    <property type="match status" value="1"/>
</dbReference>
<name>I7CIT0_MYCHA</name>
<accession>I7CIT0</accession>
<gene>
    <name evidence="4" type="ordered locus">MHLP_00995</name>
</gene>
<evidence type="ECO:0000256" key="2">
    <source>
        <dbReference type="SAM" id="MobiDB-lite"/>
    </source>
</evidence>
<evidence type="ECO:0000256" key="1">
    <source>
        <dbReference type="SAM" id="Coils"/>
    </source>
</evidence>
<proteinExistence type="predicted"/>
<dbReference type="OrthoDB" id="393068at2"/>
<dbReference type="EMBL" id="CP003731">
    <property type="protein sequence ID" value="AFO51779.1"/>
    <property type="molecule type" value="Genomic_DNA"/>
</dbReference>
<dbReference type="PANTHER" id="PTHR23159">
    <property type="entry name" value="CENTROSOMAL PROTEIN 2"/>
    <property type="match status" value="1"/>
</dbReference>
<dbReference type="KEGG" id="mhl:MHLP_00995"/>
<feature type="region of interest" description="Disordered" evidence="2">
    <location>
        <begin position="186"/>
        <end position="239"/>
    </location>
</feature>
<dbReference type="PATRIC" id="fig|1212765.3.peg.225"/>
<reference evidence="4 5" key="1">
    <citation type="journal article" date="2012" name="J. Bacteriol.">
        <title>Genome Sequence of "Candidatus Mycoplasma haemolamae" Strain Purdue, a Red Blood Cell Pathogen of Alpacas (Vicugna pacos) and Llamas (Lama glama).</title>
        <authorList>
            <person name="Guimaraes A.M."/>
            <person name="Toth B."/>
            <person name="Santos A.P."/>
            <person name="do Nascimento N.C."/>
            <person name="Kritchevsky J.E."/>
            <person name="Messick J.B."/>
        </authorList>
    </citation>
    <scope>NUCLEOTIDE SEQUENCE [LARGE SCALE GENOMIC DNA]</scope>
    <source>
        <strain evidence="4 5">Purdue</strain>
    </source>
</reference>
<feature type="coiled-coil region" evidence="1">
    <location>
        <begin position="619"/>
        <end position="714"/>
    </location>
</feature>
<feature type="coiled-coil region" evidence="1">
    <location>
        <begin position="461"/>
        <end position="488"/>
    </location>
</feature>
<keyword evidence="3" id="KW-0472">Membrane</keyword>
<keyword evidence="3" id="KW-0812">Transmembrane</keyword>
<keyword evidence="3" id="KW-1133">Transmembrane helix</keyword>
<dbReference type="Proteomes" id="UP000006502">
    <property type="component" value="Chromosome"/>
</dbReference>
<organism evidence="4 5">
    <name type="scientific">Mycoplasma haematolamae (strain Purdue)</name>
    <dbReference type="NCBI Taxonomy" id="1212765"/>
    <lineage>
        <taxon>Bacteria</taxon>
        <taxon>Bacillati</taxon>
        <taxon>Mycoplasmatota</taxon>
        <taxon>Mollicutes</taxon>
        <taxon>Mycoplasmataceae</taxon>
        <taxon>Mycoplasma</taxon>
    </lineage>
</organism>
<evidence type="ECO:0000313" key="4">
    <source>
        <dbReference type="EMBL" id="AFO51779.1"/>
    </source>
</evidence>
<sequence length="1211" mass="143087">MQINSKDFHRELFDCLQTFLNGDRKKRVYLVSEATVYYLISFGYFKKAEKFPKLQDTWLLEWKTKSSEARRGYAKRLDEYLYVLAKEKDFKEPLINLDALELGKQYKTTQLEKELEVLKGIDVDDLVPSEDVEFPEIKKRAKTKKEVKIVEEEDEGELEEVVVTLKKSKKELKLKVADLEAEAAQQKFKEEKESEKSTDSLEGKEKDSKSESEDSSSKEDQQTTSESKETTDSAAVDEKLREISSKLDKLVKEFPAAERKKAEVVEESIAPAERQAQEVFQDDVSESSLRLQKEFKEIESKTDDKRQLSAHFESPEQLFSREFLGGRPERGREFSSVLLDKTRESDKSVFDFIPSPEKDYTSWLKNMPKDKARAKFFNPHYPLSSVVELNNSHHFWALISPQYNTVDAFALQLKEFYRSLSPFKLDQLIEKQETTGRVTLWEELGKQSGLSSYDGSENNFKKLLDEKIKELKSKNDDLTRYLTTLKEQLQAEGKQPESNVMYLHSMKEKRQILTEIEHTFKVLREYSTKIGEFSATHQGFKANFYISIFGSEAILSQYDSLICSSLLDLNDQLNEIVYYQKEIERVLFERLSALHKARKAEIKLEFLSSDQQFSKLVLRKLTESQREERNRELKRLEIQGSLELSKANIQKQINQEKAKLSRYLEKLNKTPYIADYEEQSRSLREKKAAFNQKVEDYREEIYALKLQVESAERQYSSFISDLREKILEFQKEVSVAYSDHLSLMNSSVNQIWTDWANQGIDYIERILSRKKKLVKEFSEIVVLKLKTMYAAQDKLLEESRRRKQEWERVYREMVDEFKTLGYYLVNPKPSEYYYKHFPKLDKSHFELSPEIKKLLYYRPSLKYTTPKVNELIGLSPKIVNDEDFLVLDQVWTTLTPIQEHKLREKIARDNKLQDQKRIDQLLQKAKDELQVRLSDKHYTFKTLIMEKNFPQEADEEERYRRLKQFEKAQFHNWKETHFTSSEMRYKFNNMLTSLAKKTFTLKGVETWGNQINISDKGKMPDPDLVEKLSEWDYFMKTKEILTLIEPYSVSAFKVDETELYEIEDEGYLSILEALEERADARRKDEKPLKKPTMPALEDWAKLNLKRYREEKKRIDIIEVKEGLLALEKEIATLQKASGNYKEACDIEMARRETLFADMQKELSELQNYLESEERELNEIFTKSSDMIEMSFEELDKKLEERRKRAEEYKRK</sequence>
<keyword evidence="5" id="KW-1185">Reference proteome</keyword>
<keyword evidence="1" id="KW-0175">Coiled coil</keyword>
<feature type="transmembrane region" description="Helical" evidence="3">
    <location>
        <begin position="28"/>
        <end position="45"/>
    </location>
</feature>
<evidence type="ECO:0000256" key="3">
    <source>
        <dbReference type="SAM" id="Phobius"/>
    </source>
</evidence>
<dbReference type="AlphaFoldDB" id="I7CIT0"/>
<reference evidence="5" key="2">
    <citation type="submission" date="2012-07" db="EMBL/GenBank/DDBJ databases">
        <title>Complete genome sequence of 'Candidatus Mycoplasma haemolamae'.</title>
        <authorList>
            <person name="Guimaraes A.M.S."/>
            <person name="Toth B."/>
            <person name="Santos A.P."/>
            <person name="Nascimento N.C."/>
            <person name="Sojka J.E."/>
            <person name="Messick J.B."/>
        </authorList>
    </citation>
    <scope>NUCLEOTIDE SEQUENCE [LARGE SCALE GENOMIC DNA]</scope>
    <source>
        <strain evidence="5">Purdue</strain>
    </source>
</reference>
<dbReference type="HOGENOM" id="CLU_007618_0_0_14"/>
<feature type="compositionally biased region" description="Basic and acidic residues" evidence="2">
    <location>
        <begin position="187"/>
        <end position="239"/>
    </location>
</feature>
<feature type="coiled-coil region" evidence="1">
    <location>
        <begin position="1116"/>
        <end position="1211"/>
    </location>
</feature>
<dbReference type="STRING" id="1212765.MHLP_00995"/>
<evidence type="ECO:0000313" key="5">
    <source>
        <dbReference type="Proteomes" id="UP000006502"/>
    </source>
</evidence>
<protein>
    <submittedName>
        <fullName evidence="4">Uncharacterized protein</fullName>
    </submittedName>
</protein>